<evidence type="ECO:0000313" key="2">
    <source>
        <dbReference type="Proteomes" id="UP000194853"/>
    </source>
</evidence>
<gene>
    <name evidence="1" type="ORF">BK750_20015</name>
</gene>
<sequence>MKGEDVMSVYDDEILRELKVNGIYTEGQIRDFINFSNRNNIVITEKENNFNVDGDIKFQVIEIYEGYLHGFNGNNLSASSYKIHKLKRVHP</sequence>
<dbReference type="EMBL" id="MOOS01000150">
    <property type="protein sequence ID" value="OUB63514.1"/>
    <property type="molecule type" value="Genomic_DNA"/>
</dbReference>
<name>A0A9X6M125_BACTJ</name>
<proteinExistence type="predicted"/>
<reference evidence="1 2" key="1">
    <citation type="submission" date="2016-10" db="EMBL/GenBank/DDBJ databases">
        <title>Comparative genomics of Bacillus thuringiensis reveals a path to pathogens against multiple invertebrate hosts.</title>
        <authorList>
            <person name="Zheng J."/>
            <person name="Gao Q."/>
            <person name="Liu H."/>
            <person name="Peng D."/>
            <person name="Ruan L."/>
            <person name="Sun M."/>
        </authorList>
    </citation>
    <scope>NUCLEOTIDE SEQUENCE [LARGE SCALE GENOMIC DNA]</scope>
    <source>
        <strain evidence="1">BGSC 4CF1</strain>
    </source>
</reference>
<dbReference type="AlphaFoldDB" id="A0A9X6M125"/>
<dbReference type="Proteomes" id="UP000194853">
    <property type="component" value="Unassembled WGS sequence"/>
</dbReference>
<evidence type="ECO:0000313" key="1">
    <source>
        <dbReference type="EMBL" id="OUB63514.1"/>
    </source>
</evidence>
<organism evidence="1 2">
    <name type="scientific">Bacillus thuringiensis subsp. jegathesan</name>
    <dbReference type="NCBI Taxonomy" id="56955"/>
    <lineage>
        <taxon>Bacteria</taxon>
        <taxon>Bacillati</taxon>
        <taxon>Bacillota</taxon>
        <taxon>Bacilli</taxon>
        <taxon>Bacillales</taxon>
        <taxon>Bacillaceae</taxon>
        <taxon>Bacillus</taxon>
        <taxon>Bacillus cereus group</taxon>
    </lineage>
</organism>
<accession>A0A9X6M125</accession>
<comment type="caution">
    <text evidence="1">The sequence shown here is derived from an EMBL/GenBank/DDBJ whole genome shotgun (WGS) entry which is preliminary data.</text>
</comment>
<protein>
    <submittedName>
        <fullName evidence="1">Uncharacterized protein</fullName>
    </submittedName>
</protein>